<keyword evidence="8 15" id="KW-0472">Membrane</keyword>
<comment type="function">
    <text evidence="11">Component of the F(0) channel, it forms part of the peripheral stalk, linking F(1) to F(0). The b'-subunit is a diverged and duplicated form of b found in plants and photosynthetic bacteria.</text>
</comment>
<keyword evidence="14" id="KW-0175">Coiled coil</keyword>
<keyword evidence="17" id="KW-1185">Reference proteome</keyword>
<comment type="similarity">
    <text evidence="1 13">Belongs to the ATPase B chain family.</text>
</comment>
<dbReference type="EMBL" id="JAULJQ010000005">
    <property type="protein sequence ID" value="MDO2409504.1"/>
    <property type="molecule type" value="Genomic_DNA"/>
</dbReference>
<keyword evidence="9" id="KW-0066">ATP synthesis</keyword>
<evidence type="ECO:0000313" key="17">
    <source>
        <dbReference type="Proteomes" id="UP001171111"/>
    </source>
</evidence>
<dbReference type="PANTHER" id="PTHR33445">
    <property type="entry name" value="ATP SYNTHASE SUBUNIT B', CHLOROPLASTIC"/>
    <property type="match status" value="1"/>
</dbReference>
<evidence type="ECO:0000256" key="9">
    <source>
        <dbReference type="ARBA" id="ARBA00023310"/>
    </source>
</evidence>
<evidence type="ECO:0000256" key="12">
    <source>
        <dbReference type="ARBA" id="ARBA00037847"/>
    </source>
</evidence>
<dbReference type="InterPro" id="IPR002146">
    <property type="entry name" value="ATP_synth_b/b'su_bac/chlpt"/>
</dbReference>
<evidence type="ECO:0000256" key="15">
    <source>
        <dbReference type="SAM" id="Phobius"/>
    </source>
</evidence>
<feature type="transmembrane region" description="Helical" evidence="15">
    <location>
        <begin position="6"/>
        <end position="28"/>
    </location>
</feature>
<gene>
    <name evidence="16" type="ORF">Q2362_05245</name>
</gene>
<name>A0ABT8T711_9BACT</name>
<evidence type="ECO:0000256" key="10">
    <source>
        <dbReference type="ARBA" id="ARBA00025198"/>
    </source>
</evidence>
<dbReference type="RefSeq" id="WP_273930348.1">
    <property type="nucleotide sequence ID" value="NZ_JAQSLL010000002.1"/>
</dbReference>
<dbReference type="PANTHER" id="PTHR33445:SF1">
    <property type="entry name" value="ATP SYNTHASE SUBUNIT B"/>
    <property type="match status" value="1"/>
</dbReference>
<comment type="function">
    <text evidence="10">F(1)F(0) ATP synthase produces ATP from ADP in the presence of a proton or sodium gradient. F-type ATPases consist of two structural domains, F(1) containing the extramembraneous catalytic core and F(0) containing the membrane proton channel, linked together by a central stalk and a peripheral stalk. During catalysis, ATP synthesis in the catalytic domain of F(1) is coupled via a rotary mechanism of the central stalk subunits to proton translocation.</text>
</comment>
<protein>
    <submittedName>
        <fullName evidence="16">F0F1 ATP synthase subunit B</fullName>
    </submittedName>
</protein>
<sequence>MLEIDPKLLGITVVVFLVMIYLLNVILYKPILSFVDNRNESIANEEKELSKYGNDTKKYEEECAAILASARDEVSKLKAAAIQSANELSKSKIDAERARLEADYKEFEASLKTEQEALKVALSDNLPIIKTEIKSVLSKL</sequence>
<keyword evidence="7 13" id="KW-0406">Ion transport</keyword>
<keyword evidence="6 15" id="KW-1133">Transmembrane helix</keyword>
<comment type="subcellular location">
    <subcellularLocation>
        <location evidence="12">Endomembrane system</location>
        <topology evidence="12">Single-pass membrane protein</topology>
    </subcellularLocation>
</comment>
<evidence type="ECO:0000256" key="11">
    <source>
        <dbReference type="ARBA" id="ARBA00025614"/>
    </source>
</evidence>
<proteinExistence type="inferred from homology"/>
<keyword evidence="4 13" id="KW-0812">Transmembrane</keyword>
<evidence type="ECO:0000313" key="16">
    <source>
        <dbReference type="EMBL" id="MDO2409504.1"/>
    </source>
</evidence>
<keyword evidence="5 13" id="KW-0375">Hydrogen ion transport</keyword>
<evidence type="ECO:0000256" key="7">
    <source>
        <dbReference type="ARBA" id="ARBA00023065"/>
    </source>
</evidence>
<evidence type="ECO:0000256" key="4">
    <source>
        <dbReference type="ARBA" id="ARBA00022692"/>
    </source>
</evidence>
<keyword evidence="3 13" id="KW-0138">CF(0)</keyword>
<evidence type="ECO:0000256" key="2">
    <source>
        <dbReference type="ARBA" id="ARBA00022448"/>
    </source>
</evidence>
<evidence type="ECO:0000256" key="13">
    <source>
        <dbReference type="RuleBase" id="RU003848"/>
    </source>
</evidence>
<evidence type="ECO:0000256" key="14">
    <source>
        <dbReference type="SAM" id="Coils"/>
    </source>
</evidence>
<keyword evidence="2 13" id="KW-0813">Transport</keyword>
<evidence type="ECO:0000256" key="6">
    <source>
        <dbReference type="ARBA" id="ARBA00022989"/>
    </source>
</evidence>
<evidence type="ECO:0000256" key="5">
    <source>
        <dbReference type="ARBA" id="ARBA00022781"/>
    </source>
</evidence>
<evidence type="ECO:0000256" key="1">
    <source>
        <dbReference type="ARBA" id="ARBA00005513"/>
    </source>
</evidence>
<reference evidence="16 17" key="1">
    <citation type="submission" date="2023-06" db="EMBL/GenBank/DDBJ databases">
        <title>Campylobacter magnum sp. nov., isolated from cecal contents of domestic pigs (Sus scrofa domesticus).</title>
        <authorList>
            <person name="Papic B."/>
            <person name="Gruntar I."/>
        </authorList>
    </citation>
    <scope>NUCLEOTIDE SEQUENCE [LARGE SCALE GENOMIC DNA]</scope>
    <source>
        <strain evidence="17">34484-21</strain>
    </source>
</reference>
<dbReference type="Pfam" id="PF00430">
    <property type="entry name" value="ATP-synt_B"/>
    <property type="match status" value="1"/>
</dbReference>
<accession>A0ABT8T711</accession>
<dbReference type="CDD" id="cd06503">
    <property type="entry name" value="ATP-synt_Fo_b"/>
    <property type="match status" value="1"/>
</dbReference>
<dbReference type="Proteomes" id="UP001171111">
    <property type="component" value="Unassembled WGS sequence"/>
</dbReference>
<feature type="coiled-coil region" evidence="14">
    <location>
        <begin position="90"/>
        <end position="117"/>
    </location>
</feature>
<evidence type="ECO:0000256" key="8">
    <source>
        <dbReference type="ARBA" id="ARBA00023136"/>
    </source>
</evidence>
<organism evidence="16 17">
    <name type="scientific">Campylobacter magnus</name>
    <dbReference type="NCBI Taxonomy" id="3026462"/>
    <lineage>
        <taxon>Bacteria</taxon>
        <taxon>Pseudomonadati</taxon>
        <taxon>Campylobacterota</taxon>
        <taxon>Epsilonproteobacteria</taxon>
        <taxon>Campylobacterales</taxon>
        <taxon>Campylobacteraceae</taxon>
        <taxon>Campylobacter</taxon>
    </lineage>
</organism>
<comment type="caution">
    <text evidence="16">The sequence shown here is derived from an EMBL/GenBank/DDBJ whole genome shotgun (WGS) entry which is preliminary data.</text>
</comment>
<dbReference type="InterPro" id="IPR050059">
    <property type="entry name" value="ATP_synthase_B_chain"/>
</dbReference>
<evidence type="ECO:0000256" key="3">
    <source>
        <dbReference type="ARBA" id="ARBA00022547"/>
    </source>
</evidence>
<dbReference type="NCBIfam" id="NF006293">
    <property type="entry name" value="PRK08476.1"/>
    <property type="match status" value="1"/>
</dbReference>